<evidence type="ECO:0000313" key="3">
    <source>
        <dbReference type="EMBL" id="MBM6400423.1"/>
    </source>
</evidence>
<feature type="region of interest" description="Disordered" evidence="1">
    <location>
        <begin position="391"/>
        <end position="421"/>
    </location>
</feature>
<evidence type="ECO:0000313" key="4">
    <source>
        <dbReference type="Proteomes" id="UP001430172"/>
    </source>
</evidence>
<name>A0ABS2CLS2_9MICO</name>
<keyword evidence="2" id="KW-0472">Membrane</keyword>
<feature type="compositionally biased region" description="Basic and acidic residues" evidence="1">
    <location>
        <begin position="31"/>
        <end position="41"/>
    </location>
</feature>
<dbReference type="EMBL" id="JAFDVD010000008">
    <property type="protein sequence ID" value="MBM6400423.1"/>
    <property type="molecule type" value="Genomic_DNA"/>
</dbReference>
<feature type="compositionally biased region" description="Basic residues" evidence="1">
    <location>
        <begin position="53"/>
        <end position="64"/>
    </location>
</feature>
<evidence type="ECO:0000256" key="2">
    <source>
        <dbReference type="SAM" id="Phobius"/>
    </source>
</evidence>
<feature type="compositionally biased region" description="Acidic residues" evidence="1">
    <location>
        <begin position="293"/>
        <end position="316"/>
    </location>
</feature>
<feature type="transmembrane region" description="Helical" evidence="2">
    <location>
        <begin position="438"/>
        <end position="456"/>
    </location>
</feature>
<sequence length="488" mass="51318">MPDPHDGGGDPAADARYSEWISEVRRLYVEPKGPAELHVPAELEDDTPEPRARGRGRLLGRRRHQAPEEVVAPVAPSPAHPSLADLINAQPSAAPTEAHSAPAPDPRPYNLEPVPADEVLAEVVVEDEAPHDEVALADDVSAEVVVEDESPVDEVALADDVSAEVVVEDESPADEAPSGSSWWDDALATDAPTADDDEPEAARPAASSVLADDPSWTVDTVAEVEAEDDPGFRAWPAEPVADGEPVDDEPVFEAWPVTVDEATAATDHEATTPVDDTENRPAPEAPHRRSWWDEGELAEDDEADTAAAEMDPEPDADTLATPAAPAAPEPPAEDPAPRRGDRHRASGRGSGRSSRRTGRSAAPAPAEDPAPHVSGTPAETFAAALLAAEAEQGDGAQQADVPERPERAQGHDAPLSRAETRAAARRAERARTARRRRALVAAIVLLVVVAAAWWVLRPHATASADTTTAQHAAAVLLHSPHGGGPLLG</sequence>
<feature type="region of interest" description="Disordered" evidence="1">
    <location>
        <begin position="148"/>
        <end position="376"/>
    </location>
</feature>
<protein>
    <submittedName>
        <fullName evidence="3">Uncharacterized protein</fullName>
    </submittedName>
</protein>
<reference evidence="3" key="1">
    <citation type="submission" date="2021-02" db="EMBL/GenBank/DDBJ databases">
        <title>Phycicoccus sp. MQZ13P-5T, whole genome shotgun sequence.</title>
        <authorList>
            <person name="Tuo L."/>
        </authorList>
    </citation>
    <scope>NUCLEOTIDE SEQUENCE</scope>
    <source>
        <strain evidence="3">MQZ13P-5</strain>
    </source>
</reference>
<evidence type="ECO:0000256" key="1">
    <source>
        <dbReference type="SAM" id="MobiDB-lite"/>
    </source>
</evidence>
<feature type="compositionally biased region" description="Low complexity" evidence="1">
    <location>
        <begin position="391"/>
        <end position="400"/>
    </location>
</feature>
<dbReference type="Proteomes" id="UP001430172">
    <property type="component" value="Unassembled WGS sequence"/>
</dbReference>
<feature type="compositionally biased region" description="Low complexity" evidence="1">
    <location>
        <begin position="153"/>
        <end position="165"/>
    </location>
</feature>
<accession>A0ABS2CLS2</accession>
<feature type="compositionally biased region" description="Pro residues" evidence="1">
    <location>
        <begin position="325"/>
        <end position="334"/>
    </location>
</feature>
<proteinExistence type="predicted"/>
<keyword evidence="2" id="KW-0812">Transmembrane</keyword>
<gene>
    <name evidence="3" type="ORF">JQN70_08510</name>
</gene>
<comment type="caution">
    <text evidence="3">The sequence shown here is derived from an EMBL/GenBank/DDBJ whole genome shotgun (WGS) entry which is preliminary data.</text>
</comment>
<feature type="compositionally biased region" description="Basic and acidic residues" evidence="1">
    <location>
        <begin position="277"/>
        <end position="292"/>
    </location>
</feature>
<keyword evidence="4" id="KW-1185">Reference proteome</keyword>
<keyword evidence="2" id="KW-1133">Transmembrane helix</keyword>
<feature type="region of interest" description="Disordered" evidence="1">
    <location>
        <begin position="31"/>
        <end position="112"/>
    </location>
</feature>
<organism evidence="3 4">
    <name type="scientific">Phycicoccus sonneratiae</name>
    <dbReference type="NCBI Taxonomy" id="2807628"/>
    <lineage>
        <taxon>Bacteria</taxon>
        <taxon>Bacillati</taxon>
        <taxon>Actinomycetota</taxon>
        <taxon>Actinomycetes</taxon>
        <taxon>Micrococcales</taxon>
        <taxon>Intrasporangiaceae</taxon>
        <taxon>Phycicoccus</taxon>
    </lineage>
</organism>
<feature type="compositionally biased region" description="Basic and acidic residues" evidence="1">
    <location>
        <begin position="401"/>
        <end position="410"/>
    </location>
</feature>
<dbReference type="RefSeq" id="WP_204130887.1">
    <property type="nucleotide sequence ID" value="NZ_JAFDVD010000008.1"/>
</dbReference>